<keyword evidence="1" id="KW-0645">Protease</keyword>
<proteinExistence type="predicted"/>
<protein>
    <submittedName>
        <fullName evidence="5">S8 family peptidase</fullName>
    </submittedName>
</protein>
<dbReference type="InterPro" id="IPR015500">
    <property type="entry name" value="Peptidase_S8_subtilisin-rel"/>
</dbReference>
<evidence type="ECO:0000256" key="3">
    <source>
        <dbReference type="ARBA" id="ARBA00022825"/>
    </source>
</evidence>
<evidence type="ECO:0000256" key="2">
    <source>
        <dbReference type="ARBA" id="ARBA00022801"/>
    </source>
</evidence>
<dbReference type="RefSeq" id="WP_135083553.1">
    <property type="nucleotide sequence ID" value="NZ_SPDV01000003.1"/>
</dbReference>
<name>A0A4Y8ZY28_9SPHN</name>
<accession>A0A4Y8ZY28</accession>
<dbReference type="GO" id="GO:0006508">
    <property type="term" value="P:proteolysis"/>
    <property type="evidence" value="ECO:0007669"/>
    <property type="project" value="UniProtKB-KW"/>
</dbReference>
<feature type="domain" description="Peptidase S8/S53" evidence="4">
    <location>
        <begin position="264"/>
        <end position="594"/>
    </location>
</feature>
<dbReference type="Proteomes" id="UP000298213">
    <property type="component" value="Unassembled WGS sequence"/>
</dbReference>
<dbReference type="PRINTS" id="PR00723">
    <property type="entry name" value="SUBTILISIN"/>
</dbReference>
<organism evidence="5 6">
    <name type="scientific">Sphingomonas parva</name>
    <dbReference type="NCBI Taxonomy" id="2555898"/>
    <lineage>
        <taxon>Bacteria</taxon>
        <taxon>Pseudomonadati</taxon>
        <taxon>Pseudomonadota</taxon>
        <taxon>Alphaproteobacteria</taxon>
        <taxon>Sphingomonadales</taxon>
        <taxon>Sphingomonadaceae</taxon>
        <taxon>Sphingomonas</taxon>
    </lineage>
</organism>
<gene>
    <name evidence="5" type="ORF">E2493_02955</name>
</gene>
<keyword evidence="2" id="KW-0378">Hydrolase</keyword>
<evidence type="ECO:0000313" key="6">
    <source>
        <dbReference type="Proteomes" id="UP000298213"/>
    </source>
</evidence>
<keyword evidence="6" id="KW-1185">Reference proteome</keyword>
<evidence type="ECO:0000256" key="1">
    <source>
        <dbReference type="ARBA" id="ARBA00022670"/>
    </source>
</evidence>
<dbReference type="Pfam" id="PF00082">
    <property type="entry name" value="Peptidase_S8"/>
    <property type="match status" value="1"/>
</dbReference>
<comment type="caution">
    <text evidence="5">The sequence shown here is derived from an EMBL/GenBank/DDBJ whole genome shotgun (WGS) entry which is preliminary data.</text>
</comment>
<sequence>MPVERPHLIVESVGPRYDFSLRGGGGGTPSHPPVVANRTANASRVVRSVSGLVTAARRGDDPLIDPDRIPMTARAGTEWGISASVPGPRRNEVLSVVGFDRTARVNVALDPSSLEQFEAAAQRYRDFAPGKGRRRPHHFDFFEAQPTVEFTTVSDLWASKLPIPDMDDEAAWEVWLPPAAEPRLREVLETLGLRARRSVAFERMRVLALEAPRRELERVAKSAAIAQLRPASSLNSDLMAVPSGIQAAAVMAAARRIDAADDDAPAVCILDTGVMQNHPLLADSIRFADSVPGGDADDWHGHGTKMAGLALFDDLAGALQVRRGRITLPIGIESVTIDPAPGAVGVATLPAERLRQGVNLVEEENGDRLRTYCLAMNAPEETDDGGPSSLSCEIDTLASDVSGQRLFCVAAGNLDGALAHSDYQSLNEVTGMLTPSQAWNVLSVGACTDLVGVPATHRPLAPEGDLSPWSRTAVNWERRHRPPVKPDVVFEGGNQMVDRASSDVGHHPDLCLLTTAPDLNAPVTLTGQTSGATAAMAGLCARIQAEYPRLWPETVRALVVHGSDHTPAMIARANAAAARRGSQQQALLERFGFGRPDRAAVLENAEDALTMIMQGWLRPLRLNDDGKAAVLGQMRAHRLPWPEEVLEDLGQTEAELRITLSYFIEPNPAAVVRGDAEEYASHGFDFDVKRPDESEEQAIARLNDLRPARRPSSAAALPWMFGPRYRGRGGLKHDRLRTTAADLARMGGIIVFPRKGWWGDDVERIDQQARYSLVVTIRTPEEEIYTQIAAEIEAGIEV</sequence>
<evidence type="ECO:0000313" key="5">
    <source>
        <dbReference type="EMBL" id="TFI59809.1"/>
    </source>
</evidence>
<dbReference type="SUPFAM" id="SSF52743">
    <property type="entry name" value="Subtilisin-like"/>
    <property type="match status" value="1"/>
</dbReference>
<dbReference type="InterPro" id="IPR023827">
    <property type="entry name" value="Peptidase_S8_Asp-AS"/>
</dbReference>
<dbReference type="AlphaFoldDB" id="A0A4Y8ZY28"/>
<dbReference type="GO" id="GO:0004252">
    <property type="term" value="F:serine-type endopeptidase activity"/>
    <property type="evidence" value="ECO:0007669"/>
    <property type="project" value="InterPro"/>
</dbReference>
<dbReference type="Gene3D" id="3.40.50.200">
    <property type="entry name" value="Peptidase S8/S53 domain"/>
    <property type="match status" value="1"/>
</dbReference>
<dbReference type="InterPro" id="IPR034074">
    <property type="entry name" value="Y4bN_pept_dom"/>
</dbReference>
<keyword evidence="3" id="KW-0720">Serine protease</keyword>
<dbReference type="PROSITE" id="PS00136">
    <property type="entry name" value="SUBTILASE_ASP"/>
    <property type="match status" value="1"/>
</dbReference>
<dbReference type="InterPro" id="IPR036852">
    <property type="entry name" value="Peptidase_S8/S53_dom_sf"/>
</dbReference>
<dbReference type="EMBL" id="SPDV01000003">
    <property type="protein sequence ID" value="TFI59809.1"/>
    <property type="molecule type" value="Genomic_DNA"/>
</dbReference>
<reference evidence="5 6" key="1">
    <citation type="submission" date="2019-03" db="EMBL/GenBank/DDBJ databases">
        <title>Genome sequence of Sphingomonas sp. 17J27-24.</title>
        <authorList>
            <person name="Kim M."/>
            <person name="Maeng S."/>
            <person name="Sathiyaraj S."/>
        </authorList>
    </citation>
    <scope>NUCLEOTIDE SEQUENCE [LARGE SCALE GENOMIC DNA]</scope>
    <source>
        <strain evidence="5 6">17J27-24</strain>
    </source>
</reference>
<dbReference type="InterPro" id="IPR000209">
    <property type="entry name" value="Peptidase_S8/S53_dom"/>
</dbReference>
<dbReference type="OrthoDB" id="9768989at2"/>
<evidence type="ECO:0000259" key="4">
    <source>
        <dbReference type="Pfam" id="PF00082"/>
    </source>
</evidence>
<dbReference type="CDD" id="cd04847">
    <property type="entry name" value="Peptidases_S8_Subtilisin_like_2"/>
    <property type="match status" value="1"/>
</dbReference>